<proteinExistence type="predicted"/>
<feature type="region of interest" description="Disordered" evidence="1">
    <location>
        <begin position="1"/>
        <end position="24"/>
    </location>
</feature>
<evidence type="ECO:0000256" key="1">
    <source>
        <dbReference type="SAM" id="MobiDB-lite"/>
    </source>
</evidence>
<accession>A0A6G9YG85</accession>
<protein>
    <recommendedName>
        <fullName evidence="4">HEAT repeat domain-containing protein</fullName>
    </recommendedName>
</protein>
<feature type="compositionally biased region" description="Low complexity" evidence="1">
    <location>
        <begin position="433"/>
        <end position="442"/>
    </location>
</feature>
<dbReference type="KEGG" id="nah:F5544_21885"/>
<name>A0A6G9YG85_9NOCA</name>
<dbReference type="AlphaFoldDB" id="A0A6G9YG85"/>
<evidence type="ECO:0000313" key="2">
    <source>
        <dbReference type="EMBL" id="QIS12239.1"/>
    </source>
</evidence>
<organism evidence="2 3">
    <name type="scientific">Nocardia arthritidis</name>
    <dbReference type="NCBI Taxonomy" id="228602"/>
    <lineage>
        <taxon>Bacteria</taxon>
        <taxon>Bacillati</taxon>
        <taxon>Actinomycetota</taxon>
        <taxon>Actinomycetes</taxon>
        <taxon>Mycobacteriales</taxon>
        <taxon>Nocardiaceae</taxon>
        <taxon>Nocardia</taxon>
    </lineage>
</organism>
<keyword evidence="3" id="KW-1185">Reference proteome</keyword>
<feature type="region of interest" description="Disordered" evidence="1">
    <location>
        <begin position="420"/>
        <end position="442"/>
    </location>
</feature>
<evidence type="ECO:0000313" key="3">
    <source>
        <dbReference type="Proteomes" id="UP000503540"/>
    </source>
</evidence>
<reference evidence="2 3" key="1">
    <citation type="journal article" date="2019" name="ACS Chem. Biol.">
        <title>Identification and Mobilization of a Cryptic Antibiotic Biosynthesis Gene Locus from a Human-Pathogenic Nocardia Isolate.</title>
        <authorList>
            <person name="Herisse M."/>
            <person name="Ishida K."/>
            <person name="Porter J.L."/>
            <person name="Howden B."/>
            <person name="Hertweck C."/>
            <person name="Stinear T.P."/>
            <person name="Pidot S.J."/>
        </authorList>
    </citation>
    <scope>NUCLEOTIDE SEQUENCE [LARGE SCALE GENOMIC DNA]</scope>
    <source>
        <strain evidence="2 3">AUSMDU00012717</strain>
    </source>
</reference>
<evidence type="ECO:0008006" key="4">
    <source>
        <dbReference type="Google" id="ProtNLM"/>
    </source>
</evidence>
<dbReference type="EMBL" id="CP046172">
    <property type="protein sequence ID" value="QIS12239.1"/>
    <property type="molecule type" value="Genomic_DNA"/>
</dbReference>
<dbReference type="RefSeq" id="WP_167474949.1">
    <property type="nucleotide sequence ID" value="NZ_CP046172.1"/>
</dbReference>
<dbReference type="Proteomes" id="UP000503540">
    <property type="component" value="Chromosome"/>
</dbReference>
<feature type="compositionally biased region" description="Acidic residues" evidence="1">
    <location>
        <begin position="1"/>
        <end position="15"/>
    </location>
</feature>
<gene>
    <name evidence="2" type="ORF">F5544_21885</name>
</gene>
<sequence>MSMDEGDDDTDDPESGESSWAEPSTLLGMIQRGRGACLRDARAQPAVAGQFVVDCIVRDPRWDRQVEQRGWLYATLVADLGVDLSRLCAAYSGPADPYGDADAWLATGVLGLLARRGVDGAVTELRHYLRSGRDLDQALDALIPFIDHPEAEGLLDEVLEVADDEQLESALTSYRWFDLSRPPWPDWRGASARIERVIAVAEQTRAARERPVFDRAAREAAARERVLRAAIESDLITAASASELTEERWETTLLAIAPDLLQESPSVIRIAVRRCLKKLRSPHALTWARANAALDGAVAWAALRLFADVAETSDAPWLLELLTEAVARGNDYLYQQYDLVAALGRLDHVAGLATVEGIFDNTVYSVLRKQCAMTLSRLAPDFAEGRAVECLDDCESETREFAVAHADMSAPEVCERIGRMADDPTEDDDNRRAAAARILQRR</sequence>